<dbReference type="PROSITE" id="PS50809">
    <property type="entry name" value="DM_2"/>
    <property type="match status" value="1"/>
</dbReference>
<dbReference type="InterPro" id="IPR001275">
    <property type="entry name" value="DM_DNA-bd"/>
</dbReference>
<name>A0A9P0DUD6_PHACE</name>
<dbReference type="Gene3D" id="4.10.1040.10">
    <property type="entry name" value="DM DNA-binding domain"/>
    <property type="match status" value="1"/>
</dbReference>
<keyword evidence="9" id="KW-1185">Reference proteome</keyword>
<keyword evidence="3 5" id="KW-0238">DNA-binding</keyword>
<dbReference type="AlphaFoldDB" id="A0A9P0DUD6"/>
<feature type="DNA-binding region" description="DM" evidence="5">
    <location>
        <begin position="28"/>
        <end position="75"/>
    </location>
</feature>
<comment type="subcellular location">
    <subcellularLocation>
        <location evidence="5">Nucleus</location>
    </subcellularLocation>
</comment>
<feature type="region of interest" description="Disordered" evidence="6">
    <location>
        <begin position="1"/>
        <end position="29"/>
    </location>
</feature>
<dbReference type="OrthoDB" id="6775114at2759"/>
<dbReference type="GO" id="GO:0007548">
    <property type="term" value="P:sex differentiation"/>
    <property type="evidence" value="ECO:0007669"/>
    <property type="project" value="TreeGrafter"/>
</dbReference>
<reference evidence="8" key="2">
    <citation type="submission" date="2022-10" db="EMBL/GenBank/DDBJ databases">
        <authorList>
            <consortium name="ENA_rothamsted_submissions"/>
            <consortium name="culmorum"/>
            <person name="King R."/>
        </authorList>
    </citation>
    <scope>NUCLEOTIDE SEQUENCE</scope>
</reference>
<dbReference type="GO" id="GO:0000981">
    <property type="term" value="F:DNA-binding transcription factor activity, RNA polymerase II-specific"/>
    <property type="evidence" value="ECO:0007669"/>
    <property type="project" value="TreeGrafter"/>
</dbReference>
<dbReference type="Gene3D" id="1.10.8.10">
    <property type="entry name" value="DNA helicase RuvA subunit, C-terminal domain"/>
    <property type="match status" value="2"/>
</dbReference>
<reference evidence="8" key="1">
    <citation type="submission" date="2022-01" db="EMBL/GenBank/DDBJ databases">
        <authorList>
            <person name="King R."/>
        </authorList>
    </citation>
    <scope>NUCLEOTIDE SEQUENCE</scope>
</reference>
<gene>
    <name evidence="8" type="ORF">PHAECO_LOCUS8288</name>
</gene>
<dbReference type="SMART" id="SM00301">
    <property type="entry name" value="DM"/>
    <property type="match status" value="1"/>
</dbReference>
<dbReference type="InterPro" id="IPR026607">
    <property type="entry name" value="DMRT"/>
</dbReference>
<keyword evidence="1 5" id="KW-0479">Metal-binding</keyword>
<proteinExistence type="predicted"/>
<dbReference type="EMBL" id="OU896710">
    <property type="protein sequence ID" value="CAH1163890.1"/>
    <property type="molecule type" value="Genomic_DNA"/>
</dbReference>
<keyword evidence="4 5" id="KW-0539">Nucleus</keyword>
<dbReference type="SUPFAM" id="SSF82927">
    <property type="entry name" value="Cysteine-rich DNA binding domain, (DM domain)"/>
    <property type="match status" value="1"/>
</dbReference>
<feature type="domain" description="DM" evidence="7">
    <location>
        <begin position="28"/>
        <end position="75"/>
    </location>
</feature>
<evidence type="ECO:0000313" key="8">
    <source>
        <dbReference type="EMBL" id="CAH1163890.1"/>
    </source>
</evidence>
<dbReference type="GO" id="GO:0005634">
    <property type="term" value="C:nucleus"/>
    <property type="evidence" value="ECO:0007669"/>
    <property type="project" value="UniProtKB-SubCell"/>
</dbReference>
<evidence type="ECO:0000256" key="5">
    <source>
        <dbReference type="PROSITE-ProRule" id="PRU00070"/>
    </source>
</evidence>
<evidence type="ECO:0000256" key="6">
    <source>
        <dbReference type="SAM" id="MobiDB-lite"/>
    </source>
</evidence>
<keyword evidence="2 5" id="KW-0862">Zinc</keyword>
<protein>
    <recommendedName>
        <fullName evidence="7">DM domain-containing protein</fullName>
    </recommendedName>
</protein>
<evidence type="ECO:0000259" key="7">
    <source>
        <dbReference type="PROSITE" id="PS50809"/>
    </source>
</evidence>
<evidence type="ECO:0000313" key="9">
    <source>
        <dbReference type="Proteomes" id="UP001153737"/>
    </source>
</evidence>
<dbReference type="PROSITE" id="PS40000">
    <property type="entry name" value="DM_1"/>
    <property type="match status" value="1"/>
</dbReference>
<dbReference type="Pfam" id="PF08828">
    <property type="entry name" value="DSX_dimer"/>
    <property type="match status" value="2"/>
</dbReference>
<dbReference type="GO" id="GO:0046872">
    <property type="term" value="F:metal ion binding"/>
    <property type="evidence" value="ECO:0007669"/>
    <property type="project" value="UniProtKB-KW"/>
</dbReference>
<organism evidence="8 9">
    <name type="scientific">Phaedon cochleariae</name>
    <name type="common">Mustard beetle</name>
    <dbReference type="NCBI Taxonomy" id="80249"/>
    <lineage>
        <taxon>Eukaryota</taxon>
        <taxon>Metazoa</taxon>
        <taxon>Ecdysozoa</taxon>
        <taxon>Arthropoda</taxon>
        <taxon>Hexapoda</taxon>
        <taxon>Insecta</taxon>
        <taxon>Pterygota</taxon>
        <taxon>Neoptera</taxon>
        <taxon>Endopterygota</taxon>
        <taxon>Coleoptera</taxon>
        <taxon>Polyphaga</taxon>
        <taxon>Cucujiformia</taxon>
        <taxon>Chrysomeloidea</taxon>
        <taxon>Chrysomelidae</taxon>
        <taxon>Chrysomelinae</taxon>
        <taxon>Chrysomelini</taxon>
        <taxon>Phaedon</taxon>
    </lineage>
</organism>
<dbReference type="Proteomes" id="UP001153737">
    <property type="component" value="Chromosome 4"/>
</dbReference>
<evidence type="ECO:0000256" key="3">
    <source>
        <dbReference type="ARBA" id="ARBA00023125"/>
    </source>
</evidence>
<dbReference type="Pfam" id="PF00751">
    <property type="entry name" value="DM"/>
    <property type="match status" value="1"/>
</dbReference>
<evidence type="ECO:0000256" key="4">
    <source>
        <dbReference type="ARBA" id="ARBA00023242"/>
    </source>
</evidence>
<sequence length="341" mass="38237">MSDSQEYDSKKDVNASSTSSSPRTPPNCARCRNHRKKIALKGHKRYCMYRSCKCEKCRLTSERQRVMAQQTALRRAQAQDEALIKTGGSFDELPLVPVEQRAQFAGLECDSSESSICSPPPTKKMKMMSGSTVPSPAAPSIVGIGDSHPAYPKVWDEGIHHRGDRCDTIQGRDLLEDCQKLLERFKYPWEMMPLMYAILKDATNVEEAIRRIDEGQAAEILLNLCHRIKEKFQLPWRMISLVDVILRYAKESQDVAWSRIEEAFLEFRALAAVEAARYTYRHIPLYYSSAAAIYPPVYHLPTISVYPPPSSLLAAQPTRPSPAAALSPPPANGQLRPGSQA</sequence>
<dbReference type="PANTHER" id="PTHR12322">
    <property type="entry name" value="DOUBLESEX AND MAB-3 RELATED TRANSCRIPTION FACTOR DMRT"/>
    <property type="match status" value="1"/>
</dbReference>
<dbReference type="InterPro" id="IPR036407">
    <property type="entry name" value="DM_DNA-bd_sf"/>
</dbReference>
<dbReference type="GO" id="GO:0000978">
    <property type="term" value="F:RNA polymerase II cis-regulatory region sequence-specific DNA binding"/>
    <property type="evidence" value="ECO:0007669"/>
    <property type="project" value="TreeGrafter"/>
</dbReference>
<dbReference type="FunFam" id="4.10.1040.10:FF:000001">
    <property type="entry name" value="doublesex- and mab-3-related transcription factor 1"/>
    <property type="match status" value="1"/>
</dbReference>
<evidence type="ECO:0000256" key="1">
    <source>
        <dbReference type="ARBA" id="ARBA00022723"/>
    </source>
</evidence>
<dbReference type="SMART" id="SM01143">
    <property type="entry name" value="DSX_dimer"/>
    <property type="match status" value="2"/>
</dbReference>
<dbReference type="PANTHER" id="PTHR12322:SF116">
    <property type="entry name" value="DOUBLESEX-MAB RELATED 99B"/>
    <property type="match status" value="1"/>
</dbReference>
<evidence type="ECO:0000256" key="2">
    <source>
        <dbReference type="ARBA" id="ARBA00022833"/>
    </source>
</evidence>
<feature type="region of interest" description="Disordered" evidence="6">
    <location>
        <begin position="313"/>
        <end position="341"/>
    </location>
</feature>
<dbReference type="InterPro" id="IPR014932">
    <property type="entry name" value="DSX_dimer"/>
</dbReference>
<accession>A0A9P0DUD6</accession>